<organism evidence="2 3">
    <name type="scientific">Candidatus Gottesmanbacteria bacterium GW2011_GWB1_49_7</name>
    <dbReference type="NCBI Taxonomy" id="1618448"/>
    <lineage>
        <taxon>Bacteria</taxon>
        <taxon>Candidatus Gottesmaniibacteriota</taxon>
    </lineage>
</organism>
<evidence type="ECO:0000313" key="2">
    <source>
        <dbReference type="EMBL" id="KKW09887.1"/>
    </source>
</evidence>
<evidence type="ECO:0000313" key="3">
    <source>
        <dbReference type="Proteomes" id="UP000034588"/>
    </source>
</evidence>
<comment type="caution">
    <text evidence="2">The sequence shown here is derived from an EMBL/GenBank/DDBJ whole genome shotgun (WGS) entry which is preliminary data.</text>
</comment>
<dbReference type="InterPro" id="IPR013320">
    <property type="entry name" value="ConA-like_dom_sf"/>
</dbReference>
<gene>
    <name evidence="2" type="ORF">UY48_C0051G0004</name>
</gene>
<sequence>MARTFDNNAANYLEVATVPATGTPVSMACWFNTATVNANDTMISLADSGTTNNWLIMNMRGGVAGDPIAVWINAAGSQQITVTTSGVTAGQWHHGLAVFASSTSRTIYLDGGSSATGTTNLTATGLDRLSVGRVGDSTPSSEFNGQIAEVALWDVALTAADALMLSKGYSPLFVKPGNLIAYYPIIGNNSPETDLIAGANLTVNGTVAKAVHPRIIYPSPAQIRRFTTASAASASLSPSASESKSASASESKSLSPSASESKSASASESASESPSESKSLV</sequence>
<dbReference type="SUPFAM" id="SSF49899">
    <property type="entry name" value="Concanavalin A-like lectins/glucanases"/>
    <property type="match status" value="1"/>
</dbReference>
<dbReference type="Gene3D" id="2.60.120.200">
    <property type="match status" value="1"/>
</dbReference>
<dbReference type="AlphaFoldDB" id="A0A0G1Y4T1"/>
<reference evidence="2 3" key="1">
    <citation type="journal article" date="2015" name="Nature">
        <title>rRNA introns, odd ribosomes, and small enigmatic genomes across a large radiation of phyla.</title>
        <authorList>
            <person name="Brown C.T."/>
            <person name="Hug L.A."/>
            <person name="Thomas B.C."/>
            <person name="Sharon I."/>
            <person name="Castelle C.J."/>
            <person name="Singh A."/>
            <person name="Wilkins M.J."/>
            <person name="Williams K.H."/>
            <person name="Banfield J.F."/>
        </authorList>
    </citation>
    <scope>NUCLEOTIDE SEQUENCE [LARGE SCALE GENOMIC DNA]</scope>
</reference>
<proteinExistence type="predicted"/>
<accession>A0A0G1Y4T1</accession>
<dbReference type="EMBL" id="LCQD01000051">
    <property type="protein sequence ID" value="KKW09887.1"/>
    <property type="molecule type" value="Genomic_DNA"/>
</dbReference>
<feature type="region of interest" description="Disordered" evidence="1">
    <location>
        <begin position="234"/>
        <end position="281"/>
    </location>
</feature>
<evidence type="ECO:0000256" key="1">
    <source>
        <dbReference type="SAM" id="MobiDB-lite"/>
    </source>
</evidence>
<evidence type="ECO:0008006" key="4">
    <source>
        <dbReference type="Google" id="ProtNLM"/>
    </source>
</evidence>
<protein>
    <recommendedName>
        <fullName evidence="4">LamG-like jellyroll fold domain-containing protein</fullName>
    </recommendedName>
</protein>
<dbReference type="Pfam" id="PF13385">
    <property type="entry name" value="Laminin_G_3"/>
    <property type="match status" value="1"/>
</dbReference>
<dbReference type="Proteomes" id="UP000034588">
    <property type="component" value="Unassembled WGS sequence"/>
</dbReference>
<dbReference type="PROSITE" id="PS51257">
    <property type="entry name" value="PROKAR_LIPOPROTEIN"/>
    <property type="match status" value="1"/>
</dbReference>
<name>A0A0G1Y4T1_9BACT</name>